<evidence type="ECO:0000256" key="1">
    <source>
        <dbReference type="ARBA" id="ARBA00001947"/>
    </source>
</evidence>
<reference evidence="10" key="1">
    <citation type="submission" date="2016-11" db="EMBL/GenBank/DDBJ databases">
        <authorList>
            <person name="Varghese N."/>
            <person name="Submissions S."/>
        </authorList>
    </citation>
    <scope>NUCLEOTIDE SEQUENCE [LARGE SCALE GENOMIC DNA]</scope>
    <source>
        <strain evidence="10">DSM 24786</strain>
    </source>
</reference>
<dbReference type="GO" id="GO:0006979">
    <property type="term" value="P:response to oxidative stress"/>
    <property type="evidence" value="ECO:0007669"/>
    <property type="project" value="InterPro"/>
</dbReference>
<evidence type="ECO:0000313" key="9">
    <source>
        <dbReference type="EMBL" id="SFW25142.1"/>
    </source>
</evidence>
<dbReference type="PANTHER" id="PTHR10173">
    <property type="entry name" value="METHIONINE SULFOXIDE REDUCTASE"/>
    <property type="match status" value="1"/>
</dbReference>
<evidence type="ECO:0000256" key="3">
    <source>
        <dbReference type="ARBA" id="ARBA00012499"/>
    </source>
</evidence>
<organism evidence="9 10">
    <name type="scientific">Cellulophaga fucicola</name>
    <dbReference type="NCBI Taxonomy" id="76595"/>
    <lineage>
        <taxon>Bacteria</taxon>
        <taxon>Pseudomonadati</taxon>
        <taxon>Bacteroidota</taxon>
        <taxon>Flavobacteriia</taxon>
        <taxon>Flavobacteriales</taxon>
        <taxon>Flavobacteriaceae</taxon>
        <taxon>Cellulophaga</taxon>
    </lineage>
</organism>
<dbReference type="SUPFAM" id="SSF51316">
    <property type="entry name" value="Mss4-like"/>
    <property type="match status" value="1"/>
</dbReference>
<dbReference type="NCBIfam" id="TIGR00357">
    <property type="entry name" value="peptide-methionine (R)-S-oxide reductase MsrB"/>
    <property type="match status" value="1"/>
</dbReference>
<evidence type="ECO:0000313" key="10">
    <source>
        <dbReference type="Proteomes" id="UP000183257"/>
    </source>
</evidence>
<dbReference type="Gene3D" id="2.170.150.20">
    <property type="entry name" value="Peptide methionine sulfoxide reductase"/>
    <property type="match status" value="1"/>
</dbReference>
<comment type="similarity">
    <text evidence="2">Belongs to the MsrB Met sulfoxide reductase family.</text>
</comment>
<protein>
    <recommendedName>
        <fullName evidence="3">peptide-methionine (R)-S-oxide reductase</fullName>
        <ecNumber evidence="3">1.8.4.12</ecNumber>
    </recommendedName>
</protein>
<dbReference type="InterPro" id="IPR011057">
    <property type="entry name" value="Mss4-like_sf"/>
</dbReference>
<evidence type="ECO:0000259" key="8">
    <source>
        <dbReference type="PROSITE" id="PS51790"/>
    </source>
</evidence>
<evidence type="ECO:0000256" key="4">
    <source>
        <dbReference type="ARBA" id="ARBA00022723"/>
    </source>
</evidence>
<keyword evidence="5" id="KW-0862">Zinc</keyword>
<dbReference type="EC" id="1.8.4.12" evidence="3"/>
<dbReference type="InterPro" id="IPR028427">
    <property type="entry name" value="Met_Sox_Rdtase_MsrB"/>
</dbReference>
<comment type="catalytic activity">
    <reaction evidence="7">
        <text>L-methionyl-[protein] + [thioredoxin]-disulfide + H2O = L-methionyl-(R)-S-oxide-[protein] + [thioredoxin]-dithiol</text>
        <dbReference type="Rhea" id="RHEA:24164"/>
        <dbReference type="Rhea" id="RHEA-COMP:10698"/>
        <dbReference type="Rhea" id="RHEA-COMP:10700"/>
        <dbReference type="Rhea" id="RHEA-COMP:12313"/>
        <dbReference type="Rhea" id="RHEA-COMP:12314"/>
        <dbReference type="ChEBI" id="CHEBI:15377"/>
        <dbReference type="ChEBI" id="CHEBI:16044"/>
        <dbReference type="ChEBI" id="CHEBI:29950"/>
        <dbReference type="ChEBI" id="CHEBI:45764"/>
        <dbReference type="ChEBI" id="CHEBI:50058"/>
        <dbReference type="EC" id="1.8.4.12"/>
    </reaction>
</comment>
<dbReference type="AlphaFoldDB" id="A0A1K1MT67"/>
<dbReference type="GO" id="GO:0033743">
    <property type="term" value="F:peptide-methionine (R)-S-oxide reductase activity"/>
    <property type="evidence" value="ECO:0007669"/>
    <property type="project" value="UniProtKB-EC"/>
</dbReference>
<evidence type="ECO:0000256" key="7">
    <source>
        <dbReference type="ARBA" id="ARBA00048488"/>
    </source>
</evidence>
<dbReference type="Pfam" id="PF01641">
    <property type="entry name" value="SelR"/>
    <property type="match status" value="1"/>
</dbReference>
<evidence type="ECO:0000256" key="6">
    <source>
        <dbReference type="ARBA" id="ARBA00023002"/>
    </source>
</evidence>
<dbReference type="GO" id="GO:0030091">
    <property type="term" value="P:protein repair"/>
    <property type="evidence" value="ECO:0007669"/>
    <property type="project" value="InterPro"/>
</dbReference>
<sequence length="155" mass="17589">MLTWKNVIHYAVKGNLEPDFKVIKSDEDWKLLLTPEQYRITRKNGTEAAHTGALCSLFEDGQYNCVCCNTPLFSADIKFKSDSGWPSFTQPIKENAIKYVKDISFGMVRVEVLCNTCNAHLGHIFPDGPKPSGLRYCINSEALQLQKIEEENNEE</sequence>
<evidence type="ECO:0000256" key="2">
    <source>
        <dbReference type="ARBA" id="ARBA00007174"/>
    </source>
</evidence>
<dbReference type="RefSeq" id="WP_072302438.1">
    <property type="nucleotide sequence ID" value="NZ_FPIY01000001.1"/>
</dbReference>
<comment type="cofactor">
    <cofactor evidence="1">
        <name>Zn(2+)</name>
        <dbReference type="ChEBI" id="CHEBI:29105"/>
    </cofactor>
</comment>
<dbReference type="FunFam" id="2.170.150.20:FF:000001">
    <property type="entry name" value="Peptide methionine sulfoxide reductase MsrB"/>
    <property type="match status" value="1"/>
</dbReference>
<keyword evidence="10" id="KW-1185">Reference proteome</keyword>
<dbReference type="EMBL" id="FPIY01000001">
    <property type="protein sequence ID" value="SFW25142.1"/>
    <property type="molecule type" value="Genomic_DNA"/>
</dbReference>
<dbReference type="GO" id="GO:0046872">
    <property type="term" value="F:metal ion binding"/>
    <property type="evidence" value="ECO:0007669"/>
    <property type="project" value="UniProtKB-KW"/>
</dbReference>
<accession>A0A1K1MT67</accession>
<proteinExistence type="inferred from homology"/>
<dbReference type="PROSITE" id="PS51790">
    <property type="entry name" value="MSRB"/>
    <property type="match status" value="1"/>
</dbReference>
<dbReference type="OrthoDB" id="4174719at2"/>
<dbReference type="STRING" id="76595.SAMN05660313_00785"/>
<dbReference type="InterPro" id="IPR002579">
    <property type="entry name" value="Met_Sox_Rdtase_MsrB_dom"/>
</dbReference>
<keyword evidence="6" id="KW-0560">Oxidoreductase</keyword>
<keyword evidence="4" id="KW-0479">Metal-binding</keyword>
<evidence type="ECO:0000256" key="5">
    <source>
        <dbReference type="ARBA" id="ARBA00022833"/>
    </source>
</evidence>
<feature type="domain" description="MsrB" evidence="8">
    <location>
        <begin position="26"/>
        <end position="148"/>
    </location>
</feature>
<dbReference type="GO" id="GO:0005737">
    <property type="term" value="C:cytoplasm"/>
    <property type="evidence" value="ECO:0007669"/>
    <property type="project" value="TreeGrafter"/>
</dbReference>
<gene>
    <name evidence="9" type="ORF">SAMN05660313_00785</name>
</gene>
<dbReference type="PANTHER" id="PTHR10173:SF52">
    <property type="entry name" value="METHIONINE-R-SULFOXIDE REDUCTASE B1"/>
    <property type="match status" value="1"/>
</dbReference>
<dbReference type="Proteomes" id="UP000183257">
    <property type="component" value="Unassembled WGS sequence"/>
</dbReference>
<name>A0A1K1MT67_9FLAO</name>